<organism evidence="3 4">
    <name type="scientific">Bdellovibrio reynosensis</name>
    <dbReference type="NCBI Taxonomy" id="2835041"/>
    <lineage>
        <taxon>Bacteria</taxon>
        <taxon>Pseudomonadati</taxon>
        <taxon>Bdellovibrionota</taxon>
        <taxon>Bdellovibrionia</taxon>
        <taxon>Bdellovibrionales</taxon>
        <taxon>Pseudobdellovibrionaceae</taxon>
        <taxon>Bdellovibrio</taxon>
    </lineage>
</organism>
<keyword evidence="2" id="KW-0732">Signal</keyword>
<dbReference type="EMBL" id="CP093442">
    <property type="protein sequence ID" value="UOF02098.1"/>
    <property type="molecule type" value="Genomic_DNA"/>
</dbReference>
<keyword evidence="4" id="KW-1185">Reference proteome</keyword>
<feature type="chain" id="PRO_5045700178" evidence="2">
    <location>
        <begin position="21"/>
        <end position="182"/>
    </location>
</feature>
<feature type="compositionally biased region" description="Acidic residues" evidence="1">
    <location>
        <begin position="164"/>
        <end position="174"/>
    </location>
</feature>
<protein>
    <submittedName>
        <fullName evidence="3">Uncharacterized protein</fullName>
    </submittedName>
</protein>
<dbReference type="RefSeq" id="WP_243538777.1">
    <property type="nucleotide sequence ID" value="NZ_CP093442.1"/>
</dbReference>
<sequence length="182" mass="20361">MRFIQGILFLCACLYSAAFAVPFGNMKGDYKILSCDNESSTPSPWDRTLCENLQVTFYPTATGSMMYFSTNQPGAWIRAFGFPKDTANHPKSTYYEQADYFAAFTSNAPDAGGVTILRRVRDGRYILSHHQKFSKSKYFDKFELELERITDIPTPPPPPPSSGDEVDESCDPSDENGGPIHD</sequence>
<gene>
    <name evidence="3" type="ORF">MNR06_03910</name>
</gene>
<dbReference type="Proteomes" id="UP000830116">
    <property type="component" value="Chromosome"/>
</dbReference>
<accession>A0ABY4CEX0</accession>
<feature type="signal peptide" evidence="2">
    <location>
        <begin position="1"/>
        <end position="20"/>
    </location>
</feature>
<evidence type="ECO:0000313" key="3">
    <source>
        <dbReference type="EMBL" id="UOF02098.1"/>
    </source>
</evidence>
<name>A0ABY4CEX0_9BACT</name>
<evidence type="ECO:0000256" key="2">
    <source>
        <dbReference type="SAM" id="SignalP"/>
    </source>
</evidence>
<evidence type="ECO:0000256" key="1">
    <source>
        <dbReference type="SAM" id="MobiDB-lite"/>
    </source>
</evidence>
<proteinExistence type="predicted"/>
<feature type="region of interest" description="Disordered" evidence="1">
    <location>
        <begin position="149"/>
        <end position="182"/>
    </location>
</feature>
<reference evidence="3" key="1">
    <citation type="submission" date="2022-03" db="EMBL/GenBank/DDBJ databases">
        <title>Genome Identification and Characterization of new species Bdellovibrio reynosense LBG001 sp. nov. from a Mexico soil sample.</title>
        <authorList>
            <person name="Camilli A."/>
            <person name="Ajao Y."/>
            <person name="Guo X."/>
        </authorList>
    </citation>
    <scope>NUCLEOTIDE SEQUENCE</scope>
    <source>
        <strain evidence="3">LBG001</strain>
    </source>
</reference>
<evidence type="ECO:0000313" key="4">
    <source>
        <dbReference type="Proteomes" id="UP000830116"/>
    </source>
</evidence>